<dbReference type="EMBL" id="KI299585">
    <property type="protein sequence ID" value="ERZ97477.1"/>
    <property type="molecule type" value="Genomic_DNA"/>
</dbReference>
<proteinExistence type="predicted"/>
<dbReference type="VEuPathDB" id="FungiDB:RhiirFUN_019175"/>
<dbReference type="HOGENOM" id="CLU_652367_0_0_1"/>
<dbReference type="PANTHER" id="PTHR46954:SF1">
    <property type="entry name" value="C2H2-TYPE DOMAIN-CONTAINING PROTEIN"/>
    <property type="match status" value="1"/>
</dbReference>
<dbReference type="PANTHER" id="PTHR46954">
    <property type="entry name" value="C2H2-TYPE DOMAIN-CONTAINING PROTEIN"/>
    <property type="match status" value="1"/>
</dbReference>
<protein>
    <submittedName>
        <fullName evidence="1">Uncharacterized protein</fullName>
    </submittedName>
</protein>
<sequence length="421" mass="48506">MVKLSNPNLPKQQLLEEANTKWTEIKKNDINEIKNIINSYLTTPVPLARYRFQVSNFRNSQPPRPFIQETAQIRSEFNEENQISQNATAQRYTINEKERAQKKVAEYTTMLDMATDSSMCTHLVNQINTEKQERKRQLLENNIVEKYDSSAMKENYQQYMSKSCLQIYLLPRHPNSTQAKCHYHPALIRNVAVSRNEMNSHEDGHYCLASVKDARQFAETFPENSIIISQDDKAKVPLGIPAVGRTFSTVQSQNQPVSISDHDFPVSSKHKLIPSVYLVIDPTDTNGSMRSERLAIFASFLDNNNMHRPILVLLVDGGPDENSRHLKNIKEYCHMASLSEKLAGITLSHDKYGNHLRNGKVIDDNLTRRNFAYSGKTLCELWKKDHINGHSVYAEYISEDNMRTEAPVSWHWIETYTQICR</sequence>
<accession>U9STZ8</accession>
<evidence type="ECO:0000313" key="1">
    <source>
        <dbReference type="EMBL" id="ERZ97477.1"/>
    </source>
</evidence>
<reference evidence="1" key="1">
    <citation type="submission" date="2013-07" db="EMBL/GenBank/DDBJ databases">
        <title>The genome of an arbuscular mycorrhizal fungus provides insights into the evolution of the oldest plant symbiosis.</title>
        <authorList>
            <consortium name="DOE Joint Genome Institute"/>
            <person name="Tisserant E."/>
            <person name="Malbreil M."/>
            <person name="Kuo A."/>
            <person name="Kohler A."/>
            <person name="Symeonidi A."/>
            <person name="Balestrini R."/>
            <person name="Charron P."/>
            <person name="Duensing N."/>
            <person name="Frei-dit-Frey N."/>
            <person name="Gianinazzi-Pearson V."/>
            <person name="Gilbert B."/>
            <person name="Handa Y."/>
            <person name="Hijri M."/>
            <person name="Kaul R."/>
            <person name="Kawaguchi M."/>
            <person name="Krajinski F."/>
            <person name="Lammers P."/>
            <person name="Lapierre D."/>
            <person name="Masclaux F.G."/>
            <person name="Murat C."/>
            <person name="Morin E."/>
            <person name="Ndikumana S."/>
            <person name="Pagni M."/>
            <person name="Petitpierre D."/>
            <person name="Requena N."/>
            <person name="Rosikiewicz P."/>
            <person name="Riley R."/>
            <person name="Saito K."/>
            <person name="San Clemente H."/>
            <person name="Shapiro H."/>
            <person name="van Tuinen D."/>
            <person name="Becard G."/>
            <person name="Bonfante P."/>
            <person name="Paszkowski U."/>
            <person name="Shachar-Hill Y."/>
            <person name="Young J.P."/>
            <person name="Sanders I.R."/>
            <person name="Henrissat B."/>
            <person name="Rensing S.A."/>
            <person name="Grigoriev I.V."/>
            <person name="Corradi N."/>
            <person name="Roux C."/>
            <person name="Martin F."/>
        </authorList>
    </citation>
    <scope>NUCLEOTIDE SEQUENCE</scope>
    <source>
        <strain evidence="1">DAOM 197198</strain>
    </source>
</reference>
<organism evidence="1">
    <name type="scientific">Rhizophagus irregularis (strain DAOM 181602 / DAOM 197198 / MUCL 43194)</name>
    <name type="common">Arbuscular mycorrhizal fungus</name>
    <name type="synonym">Glomus intraradices</name>
    <dbReference type="NCBI Taxonomy" id="747089"/>
    <lineage>
        <taxon>Eukaryota</taxon>
        <taxon>Fungi</taxon>
        <taxon>Fungi incertae sedis</taxon>
        <taxon>Mucoromycota</taxon>
        <taxon>Glomeromycotina</taxon>
        <taxon>Glomeromycetes</taxon>
        <taxon>Glomerales</taxon>
        <taxon>Glomeraceae</taxon>
        <taxon>Rhizophagus</taxon>
    </lineage>
</organism>
<dbReference type="AlphaFoldDB" id="U9STZ8"/>
<gene>
    <name evidence="1" type="ORF">GLOINDRAFT_11544</name>
</gene>
<name>U9STZ8_RHIID</name>